<dbReference type="PROSITE" id="PS50057">
    <property type="entry name" value="FERM_3"/>
    <property type="match status" value="1"/>
</dbReference>
<name>A0A1H8HV50_9MICO</name>
<evidence type="ECO:0000313" key="1">
    <source>
        <dbReference type="EMBL" id="TFB94191.1"/>
    </source>
</evidence>
<protein>
    <submittedName>
        <fullName evidence="1">Uncharacterized protein</fullName>
    </submittedName>
</protein>
<dbReference type="OrthoDB" id="5123650at2"/>
<keyword evidence="2" id="KW-1185">Reference proteome</keyword>
<gene>
    <name evidence="1" type="ORF">E3O10_01720</name>
</gene>
<dbReference type="Proteomes" id="UP000297654">
    <property type="component" value="Unassembled WGS sequence"/>
</dbReference>
<evidence type="ECO:0000313" key="2">
    <source>
        <dbReference type="Proteomes" id="UP000297654"/>
    </source>
</evidence>
<dbReference type="RefSeq" id="WP_092110554.1">
    <property type="nucleotide sequence ID" value="NZ_FOCN01000010.1"/>
</dbReference>
<dbReference type="EMBL" id="SOFF01000009">
    <property type="protein sequence ID" value="TFB94191.1"/>
    <property type="molecule type" value="Genomic_DNA"/>
</dbReference>
<comment type="caution">
    <text evidence="1">The sequence shown here is derived from an EMBL/GenBank/DDBJ whole genome shotgun (WGS) entry which is preliminary data.</text>
</comment>
<dbReference type="STRING" id="1424661.SAMN05216281_11042"/>
<accession>A0A1H8HV50</accession>
<dbReference type="AlphaFoldDB" id="A0A1H8HV50"/>
<reference evidence="1 2" key="1">
    <citation type="submission" date="2019-03" db="EMBL/GenBank/DDBJ databases">
        <title>Genomics of glacier-inhabiting Cryobacterium strains.</title>
        <authorList>
            <person name="Liu Q."/>
            <person name="Xin Y.-H."/>
        </authorList>
    </citation>
    <scope>NUCLEOTIDE SEQUENCE [LARGE SCALE GENOMIC DNA]</scope>
    <source>
        <strain evidence="1 2">Hh15</strain>
    </source>
</reference>
<dbReference type="InterPro" id="IPR000299">
    <property type="entry name" value="FERM_domain"/>
</dbReference>
<proteinExistence type="predicted"/>
<organism evidence="1 2">
    <name type="scientific">Cryobacterium luteum</name>
    <dbReference type="NCBI Taxonomy" id="1424661"/>
    <lineage>
        <taxon>Bacteria</taxon>
        <taxon>Bacillati</taxon>
        <taxon>Actinomycetota</taxon>
        <taxon>Actinomycetes</taxon>
        <taxon>Micrococcales</taxon>
        <taxon>Microbacteriaceae</taxon>
        <taxon>Cryobacterium</taxon>
    </lineage>
</organism>
<sequence length="95" mass="10949">MDVPYGNFEPNQADQLAALWAQRKRILLLTADIRDAKLRLSMLDPSEFWSSSAQRAYRERIAEIVNDVQGVLNHLITAQDQIWRNIRQLQAAGEE</sequence>